<dbReference type="InterPro" id="IPR008948">
    <property type="entry name" value="L-Aspartase-like"/>
</dbReference>
<feature type="region of interest" description="Disordered" evidence="2">
    <location>
        <begin position="1"/>
        <end position="31"/>
    </location>
</feature>
<accession>A0ABD4QA91</accession>
<dbReference type="Gene3D" id="1.10.275.10">
    <property type="entry name" value="Fumarase/aspartase (N-terminal domain)"/>
    <property type="match status" value="1"/>
</dbReference>
<name>A0ABD4QA91_MYCTX</name>
<dbReference type="SUPFAM" id="SSF48557">
    <property type="entry name" value="L-aspartase-like"/>
    <property type="match status" value="1"/>
</dbReference>
<dbReference type="Proteomes" id="UP000671119">
    <property type="component" value="Unassembled WGS sequence"/>
</dbReference>
<evidence type="ECO:0000256" key="1">
    <source>
        <dbReference type="ARBA" id="ARBA00023239"/>
    </source>
</evidence>
<protein>
    <submittedName>
        <fullName evidence="3">Argininosuccinate lyase</fullName>
    </submittedName>
</protein>
<comment type="caution">
    <text evidence="3">The sequence shown here is derived from an EMBL/GenBank/DDBJ whole genome shotgun (WGS) entry which is preliminary data.</text>
</comment>
<feature type="non-terminal residue" evidence="3">
    <location>
        <position position="81"/>
    </location>
</feature>
<dbReference type="PANTHER" id="PTHR43814:SF1">
    <property type="entry name" value="ARGININOSUCCINATE LYASE"/>
    <property type="match status" value="1"/>
</dbReference>
<evidence type="ECO:0000313" key="3">
    <source>
        <dbReference type="EMBL" id="MBP0685671.1"/>
    </source>
</evidence>
<dbReference type="AlphaFoldDB" id="A0ABD4QA91"/>
<evidence type="ECO:0000256" key="2">
    <source>
        <dbReference type="SAM" id="MobiDB-lite"/>
    </source>
</evidence>
<reference evidence="3 4" key="1">
    <citation type="submission" date="2021-03" db="EMBL/GenBank/DDBJ databases">
        <title>Whole Genome Sequencing of Mycobacterium tuberculosis clinical isolates from Arunachal Pradesh, India.</title>
        <authorList>
            <person name="Singh S."/>
            <person name="Mudliar S.R."/>
            <person name="Kulsum U."/>
            <person name="Rufai S.B."/>
            <person name="Singh P.K."/>
            <person name="Umpo M."/>
            <person name="Nyori M."/>
        </authorList>
    </citation>
    <scope>NUCLEOTIDE SEQUENCE [LARGE SCALE GENOMIC DNA]</scope>
    <source>
        <strain evidence="3 4">OMICS/BPL/0142/20/SP</strain>
    </source>
</reference>
<dbReference type="InterPro" id="IPR024083">
    <property type="entry name" value="Fumarase/histidase_N"/>
</dbReference>
<evidence type="ECO:0000313" key="4">
    <source>
        <dbReference type="Proteomes" id="UP000671119"/>
    </source>
</evidence>
<dbReference type="GO" id="GO:0016829">
    <property type="term" value="F:lyase activity"/>
    <property type="evidence" value="ECO:0007669"/>
    <property type="project" value="UniProtKB-KW"/>
</dbReference>
<gene>
    <name evidence="3" type="ORF">J8J21_21745</name>
</gene>
<sequence length="81" mass="8539">MTETPSSDANPSGGSTAPVKPAGQDMWGGRFSSRPAEIMQAINVSIGVDQRLWRQDLAGSRAHCRMLAKQGIIAQGDADAI</sequence>
<organism evidence="3 4">
    <name type="scientific">Mycobacterium tuberculosis</name>
    <dbReference type="NCBI Taxonomy" id="1773"/>
    <lineage>
        <taxon>Bacteria</taxon>
        <taxon>Bacillati</taxon>
        <taxon>Actinomycetota</taxon>
        <taxon>Actinomycetes</taxon>
        <taxon>Mycobacteriales</taxon>
        <taxon>Mycobacteriaceae</taxon>
        <taxon>Mycobacterium</taxon>
        <taxon>Mycobacterium tuberculosis complex</taxon>
    </lineage>
</organism>
<keyword evidence="1 3" id="KW-0456">Lyase</keyword>
<proteinExistence type="predicted"/>
<dbReference type="PANTHER" id="PTHR43814">
    <property type="entry name" value="ARGININOSUCCINATE LYASE"/>
    <property type="match status" value="1"/>
</dbReference>
<feature type="compositionally biased region" description="Polar residues" evidence="2">
    <location>
        <begin position="1"/>
        <end position="15"/>
    </location>
</feature>
<dbReference type="InterPro" id="IPR009049">
    <property type="entry name" value="Argininosuccinate_lyase"/>
</dbReference>
<dbReference type="EMBL" id="JAGIZI010000402">
    <property type="protein sequence ID" value="MBP0685671.1"/>
    <property type="molecule type" value="Genomic_DNA"/>
</dbReference>